<dbReference type="AlphaFoldDB" id="A0AA88GT67"/>
<dbReference type="EMBL" id="PYSW02000018">
    <property type="protein sequence ID" value="KAG2385679.1"/>
    <property type="molecule type" value="Genomic_DNA"/>
</dbReference>
<protein>
    <submittedName>
        <fullName evidence="3">Uncharacterized protein</fullName>
    </submittedName>
</protein>
<dbReference type="Proteomes" id="UP000816034">
    <property type="component" value="Unassembled WGS sequence"/>
</dbReference>
<keyword evidence="4" id="KW-1185">Reference proteome</keyword>
<dbReference type="RefSeq" id="XP_044549672.1">
    <property type="nucleotide sequence ID" value="XM_044693028.1"/>
</dbReference>
<feature type="compositionally biased region" description="Low complexity" evidence="2">
    <location>
        <begin position="562"/>
        <end position="582"/>
    </location>
</feature>
<feature type="coiled-coil region" evidence="1">
    <location>
        <begin position="203"/>
        <end position="230"/>
    </location>
</feature>
<reference evidence="3 4" key="1">
    <citation type="journal article" date="2018" name="BMC Genomics">
        <title>The genome of Naegleria lovaniensis, the basis for a comparative approach to unravel pathogenicity factors of the human pathogenic amoeba N. fowleri.</title>
        <authorList>
            <person name="Liechti N."/>
            <person name="Schurch N."/>
            <person name="Bruggmann R."/>
            <person name="Wittwer M."/>
        </authorList>
    </citation>
    <scope>NUCLEOTIDE SEQUENCE [LARGE SCALE GENOMIC DNA]</scope>
    <source>
        <strain evidence="3 4">ATCC 30569</strain>
    </source>
</reference>
<feature type="coiled-coil region" evidence="1">
    <location>
        <begin position="449"/>
        <end position="497"/>
    </location>
</feature>
<proteinExistence type="predicted"/>
<feature type="region of interest" description="Disordered" evidence="2">
    <location>
        <begin position="525"/>
        <end position="596"/>
    </location>
</feature>
<gene>
    <name evidence="3" type="ORF">C9374_003494</name>
</gene>
<evidence type="ECO:0000256" key="2">
    <source>
        <dbReference type="SAM" id="MobiDB-lite"/>
    </source>
</evidence>
<accession>A0AA88GT67</accession>
<comment type="caution">
    <text evidence="3">The sequence shown here is derived from an EMBL/GenBank/DDBJ whole genome shotgun (WGS) entry which is preliminary data.</text>
</comment>
<feature type="coiled-coil region" evidence="1">
    <location>
        <begin position="89"/>
        <end position="139"/>
    </location>
</feature>
<evidence type="ECO:0000256" key="1">
    <source>
        <dbReference type="SAM" id="Coils"/>
    </source>
</evidence>
<keyword evidence="1" id="KW-0175">Coiled coil</keyword>
<feature type="region of interest" description="Disordered" evidence="2">
    <location>
        <begin position="1"/>
        <end position="36"/>
    </location>
</feature>
<sequence length="596" mass="70140">MTHQDRSLISQPPTLIEDQNGFNDSTTVPSTSTTNDIHDCIRSSEESPLPHHTTPSVTNALNHSLQHTMNLQHFHQQLQILQPYVWNYLMENEKEKQKLRNEIDAIRTQNDKRFGNDLKSLLQETLQLLSQKLNQHSQEEMKQRSEDSKQMEDLFTQLQQQLETTESIRSKLLEKKTQELLESGNHQLESVTNIIDTSFDQHNTECRSAHSSWENEIKSLEKNVDALNTSNLEILHQVLNNQQWAGLFDEVLKCKKKDMELRDELLNELKDRHVQEKELWALQNDNLHQYAQELENVIEQLRGQVQQQDETIQSLQEAFEDLEQEQFCVTESHARQVAELTQQYEFEMKEMEMRSALEKRQIQDQQLENSLALKTFIGQQEVEITKLRKEIAMLNREKESLSQHCDNIETELQEQIIHLESQVLELDQHNHELTYTHEQELESTRVLLQNQYSQQIEELQNEISKKNESLELLETELQILRERENEYQQEQNHLLQELHLMKQLYEDQTKELEFYKRAHLSHLKNKREVGHTNKEEEEQDGENVGSSISITSYIPSHKFCQSSTSPRNRNHSSPSTSPSNPNKLKFLAPSRNGLFM</sequence>
<organism evidence="3 4">
    <name type="scientific">Naegleria lovaniensis</name>
    <name type="common">Amoeba</name>
    <dbReference type="NCBI Taxonomy" id="51637"/>
    <lineage>
        <taxon>Eukaryota</taxon>
        <taxon>Discoba</taxon>
        <taxon>Heterolobosea</taxon>
        <taxon>Tetramitia</taxon>
        <taxon>Eutetramitia</taxon>
        <taxon>Vahlkampfiidae</taxon>
        <taxon>Naegleria</taxon>
    </lineage>
</organism>
<dbReference type="GeneID" id="68095949"/>
<name>A0AA88GT67_NAELO</name>
<feature type="coiled-coil region" evidence="1">
    <location>
        <begin position="284"/>
        <end position="411"/>
    </location>
</feature>
<evidence type="ECO:0000313" key="4">
    <source>
        <dbReference type="Proteomes" id="UP000816034"/>
    </source>
</evidence>
<feature type="compositionally biased region" description="Polar residues" evidence="2">
    <location>
        <begin position="20"/>
        <end position="35"/>
    </location>
</feature>
<feature type="compositionally biased region" description="Polar residues" evidence="2">
    <location>
        <begin position="544"/>
        <end position="554"/>
    </location>
</feature>
<evidence type="ECO:0000313" key="3">
    <source>
        <dbReference type="EMBL" id="KAG2385679.1"/>
    </source>
</evidence>